<dbReference type="EMBL" id="BNCO01000026">
    <property type="protein sequence ID" value="GIL57048.1"/>
    <property type="molecule type" value="Genomic_DNA"/>
</dbReference>
<gene>
    <name evidence="2" type="ORF">Vafri_12182</name>
</gene>
<keyword evidence="3" id="KW-1185">Reference proteome</keyword>
<feature type="compositionally biased region" description="Low complexity" evidence="1">
    <location>
        <begin position="97"/>
        <end position="120"/>
    </location>
</feature>
<dbReference type="InterPro" id="IPR013083">
    <property type="entry name" value="Znf_RING/FYVE/PHD"/>
</dbReference>
<evidence type="ECO:0008006" key="4">
    <source>
        <dbReference type="Google" id="ProtNLM"/>
    </source>
</evidence>
<evidence type="ECO:0000256" key="1">
    <source>
        <dbReference type="SAM" id="MobiDB-lite"/>
    </source>
</evidence>
<evidence type="ECO:0000313" key="3">
    <source>
        <dbReference type="Proteomes" id="UP000747399"/>
    </source>
</evidence>
<feature type="non-terminal residue" evidence="2">
    <location>
        <position position="554"/>
    </location>
</feature>
<comment type="caution">
    <text evidence="2">The sequence shown here is derived from an EMBL/GenBank/DDBJ whole genome shotgun (WGS) entry which is preliminary data.</text>
</comment>
<organism evidence="2 3">
    <name type="scientific">Volvox africanus</name>
    <dbReference type="NCBI Taxonomy" id="51714"/>
    <lineage>
        <taxon>Eukaryota</taxon>
        <taxon>Viridiplantae</taxon>
        <taxon>Chlorophyta</taxon>
        <taxon>core chlorophytes</taxon>
        <taxon>Chlorophyceae</taxon>
        <taxon>CS clade</taxon>
        <taxon>Chlamydomonadales</taxon>
        <taxon>Volvocaceae</taxon>
        <taxon>Volvox</taxon>
    </lineage>
</organism>
<accession>A0A8J4B9Q5</accession>
<dbReference type="AlphaFoldDB" id="A0A8J4B9Q5"/>
<dbReference type="Proteomes" id="UP000747399">
    <property type="component" value="Unassembled WGS sequence"/>
</dbReference>
<sequence>MNSGLSAGSNAFGSEFSAVNCSSPTAATFPDPSALTSFEGWINEPTRTRRTFQSTSSKLLRAKPQDFSLTSVTTADSSSHGVPHRSLVDSQATATRSQLSPTPTPGTSLPQSSPPSGGTSRLRVPSGFVCPLTGRIMRDPVIPVPLFLTQPQLLPHAGPSNASPPSPLRATAAIQSPVQQKQLSAQHELPAAAALAPEVLAARYRLPPVAGTSGWYERAAISSWLTGQSRNQTLSPPQIQLVANVSLRMAIQDWLKQHGLDYAAADQLLLSLQLEREEPCGQGREGEAEGEDHEVATRQCGIHSGKVGGLPNGEAGPGIGPGISSGTIHVLAHAVAVAAIAAVATAPAPVLVPVPARERIRHTAYGFDVAAAAAAPGVAAAPSDAATVAAATVTPQVPAAHGQRAASLAASFAAAMSAAPSKPPSTPAGVGVGAMWTWASSRSYEFRSSSSVSSSWGSGGALGGGGSWRWRTAGRPPPAPTATITGWSPALAGTAQGLESWGGSRIGGAAAIYGVRTEASMPTPLASGVTPPAIAAAAGWTLATGEVRRGSPEG</sequence>
<feature type="region of interest" description="Disordered" evidence="1">
    <location>
        <begin position="71"/>
        <end position="124"/>
    </location>
</feature>
<feature type="compositionally biased region" description="Polar residues" evidence="1">
    <location>
        <begin position="71"/>
        <end position="80"/>
    </location>
</feature>
<protein>
    <recommendedName>
        <fullName evidence="4">U-box domain-containing protein</fullName>
    </recommendedName>
</protein>
<dbReference type="Gene3D" id="3.30.40.10">
    <property type="entry name" value="Zinc/RING finger domain, C3HC4 (zinc finger)"/>
    <property type="match status" value="1"/>
</dbReference>
<reference evidence="2" key="1">
    <citation type="journal article" date="2021" name="Proc. Natl. Acad. Sci. U.S.A.">
        <title>Three genomes in the algal genus Volvox reveal the fate of a haploid sex-determining region after a transition to homothallism.</title>
        <authorList>
            <person name="Yamamoto K."/>
            <person name="Hamaji T."/>
            <person name="Kawai-Toyooka H."/>
            <person name="Matsuzaki R."/>
            <person name="Takahashi F."/>
            <person name="Nishimura Y."/>
            <person name="Kawachi M."/>
            <person name="Noguchi H."/>
            <person name="Minakuchi Y."/>
            <person name="Umen J.G."/>
            <person name="Toyoda A."/>
            <person name="Nozaki H."/>
        </authorList>
    </citation>
    <scope>NUCLEOTIDE SEQUENCE</scope>
    <source>
        <strain evidence="2">NIES-3780</strain>
    </source>
</reference>
<proteinExistence type="predicted"/>
<evidence type="ECO:0000313" key="2">
    <source>
        <dbReference type="EMBL" id="GIL57048.1"/>
    </source>
</evidence>
<name>A0A8J4B9Q5_9CHLO</name>